<gene>
    <name evidence="2" type="ORF">HNR40_003759</name>
</gene>
<reference evidence="2 3" key="1">
    <citation type="submission" date="2020-08" db="EMBL/GenBank/DDBJ databases">
        <title>Genomic Encyclopedia of Type Strains, Phase IV (KMG-IV): sequencing the most valuable type-strain genomes for metagenomic binning, comparative biology and taxonomic classification.</title>
        <authorList>
            <person name="Goeker M."/>
        </authorList>
    </citation>
    <scope>NUCLEOTIDE SEQUENCE [LARGE SCALE GENOMIC DNA]</scope>
    <source>
        <strain evidence="2 3">DSM 45385</strain>
    </source>
</reference>
<dbReference type="Proteomes" id="UP000568380">
    <property type="component" value="Unassembled WGS sequence"/>
</dbReference>
<dbReference type="AlphaFoldDB" id="A0A7W8A2J2"/>
<dbReference type="Pfam" id="PF13302">
    <property type="entry name" value="Acetyltransf_3"/>
    <property type="match status" value="1"/>
</dbReference>
<comment type="caution">
    <text evidence="2">The sequence shown here is derived from an EMBL/GenBank/DDBJ whole genome shotgun (WGS) entry which is preliminary data.</text>
</comment>
<dbReference type="SUPFAM" id="SSF55729">
    <property type="entry name" value="Acyl-CoA N-acyltransferases (Nat)"/>
    <property type="match status" value="1"/>
</dbReference>
<dbReference type="Gene3D" id="3.40.630.30">
    <property type="match status" value="1"/>
</dbReference>
<dbReference type="PANTHER" id="PTHR43441">
    <property type="entry name" value="RIBOSOMAL-PROTEIN-SERINE ACETYLTRANSFERASE"/>
    <property type="match status" value="1"/>
</dbReference>
<evidence type="ECO:0000313" key="3">
    <source>
        <dbReference type="Proteomes" id="UP000568380"/>
    </source>
</evidence>
<feature type="domain" description="N-acetyltransferase" evidence="1">
    <location>
        <begin position="13"/>
        <end position="176"/>
    </location>
</feature>
<accession>A0A7W8A2J2</accession>
<keyword evidence="2" id="KW-0808">Transferase</keyword>
<organism evidence="2 3">
    <name type="scientific">Nonomuraea endophytica</name>
    <dbReference type="NCBI Taxonomy" id="714136"/>
    <lineage>
        <taxon>Bacteria</taxon>
        <taxon>Bacillati</taxon>
        <taxon>Actinomycetota</taxon>
        <taxon>Actinomycetes</taxon>
        <taxon>Streptosporangiales</taxon>
        <taxon>Streptosporangiaceae</taxon>
        <taxon>Nonomuraea</taxon>
    </lineage>
</organism>
<dbReference type="GO" id="GO:0005737">
    <property type="term" value="C:cytoplasm"/>
    <property type="evidence" value="ECO:0007669"/>
    <property type="project" value="TreeGrafter"/>
</dbReference>
<keyword evidence="3" id="KW-1185">Reference proteome</keyword>
<dbReference type="EMBL" id="JACHIN010000004">
    <property type="protein sequence ID" value="MBB5078284.1"/>
    <property type="molecule type" value="Genomic_DNA"/>
</dbReference>
<dbReference type="InterPro" id="IPR016181">
    <property type="entry name" value="Acyl_CoA_acyltransferase"/>
</dbReference>
<name>A0A7W8A2J2_9ACTN</name>
<evidence type="ECO:0000313" key="2">
    <source>
        <dbReference type="EMBL" id="MBB5078284.1"/>
    </source>
</evidence>
<sequence length="176" mass="19896">MTVIVNAEASPVLFLRPWQDDDLAALVSAYRDPELRKWTLHPIVTDDDGRRWLDLQHQGWESGERMSFAVREEGKDALLGNVVMKRTDPLGDTAEVGYWTAAPARGRGVAPRAVRSLTAWAFSTYPVLVTLELLHQIDNVASCRVAEKTGYLFEEILPAEPPYPYDGHRHCLRRPD</sequence>
<evidence type="ECO:0000259" key="1">
    <source>
        <dbReference type="PROSITE" id="PS51186"/>
    </source>
</evidence>
<protein>
    <submittedName>
        <fullName evidence="2">RimJ/RimL family protein N-acetyltransferase</fullName>
    </submittedName>
</protein>
<dbReference type="InterPro" id="IPR051908">
    <property type="entry name" value="Ribosomal_N-acetyltransferase"/>
</dbReference>
<dbReference type="GO" id="GO:1990189">
    <property type="term" value="F:protein N-terminal-serine acetyltransferase activity"/>
    <property type="evidence" value="ECO:0007669"/>
    <property type="project" value="TreeGrafter"/>
</dbReference>
<dbReference type="InterPro" id="IPR000182">
    <property type="entry name" value="GNAT_dom"/>
</dbReference>
<dbReference type="RefSeq" id="WP_221340510.1">
    <property type="nucleotide sequence ID" value="NZ_JACHIN010000004.1"/>
</dbReference>
<proteinExistence type="predicted"/>
<dbReference type="GO" id="GO:0008999">
    <property type="term" value="F:protein-N-terminal-alanine acetyltransferase activity"/>
    <property type="evidence" value="ECO:0007669"/>
    <property type="project" value="TreeGrafter"/>
</dbReference>
<dbReference type="PANTHER" id="PTHR43441:SF10">
    <property type="entry name" value="ACETYLTRANSFERASE"/>
    <property type="match status" value="1"/>
</dbReference>
<dbReference type="PROSITE" id="PS51186">
    <property type="entry name" value="GNAT"/>
    <property type="match status" value="1"/>
</dbReference>